<feature type="chain" id="PRO_5046664222" description="Transmembrane protein" evidence="1">
    <location>
        <begin position="20"/>
        <end position="90"/>
    </location>
</feature>
<reference evidence="2" key="1">
    <citation type="submission" date="2022-10" db="EMBL/GenBank/DDBJ databases">
        <title>Whole genome sequencing of three plant growth promoting bacteria isolated from Vachellia tortilis subsp. raddiana in Morocco.</title>
        <authorList>
            <person name="Hnini M."/>
            <person name="Zouagui R."/>
            <person name="Zouagui H."/>
            <person name="Chemao Elfihri M.-W."/>
            <person name="Ibrahimi A."/>
            <person name="Sbabou L."/>
            <person name="Aurag J."/>
        </authorList>
    </citation>
    <scope>NUCLEOTIDE SEQUENCE</scope>
    <source>
        <strain evidence="2">LMR678</strain>
    </source>
</reference>
<dbReference type="PROSITE" id="PS51257">
    <property type="entry name" value="PROKAR_LIPOPROTEIN"/>
    <property type="match status" value="1"/>
</dbReference>
<sequence length="90" mass="9988">MKFLIAALAFSVVSGPAFAACYGTDTFSTCNDSSGNRYTIQRYGNTTYMKGNNYRTGSSWSQNSTTYGNTTFHNGRDADGNSWRSTTYDW</sequence>
<evidence type="ECO:0000313" key="2">
    <source>
        <dbReference type="EMBL" id="MCZ4089087.1"/>
    </source>
</evidence>
<keyword evidence="3" id="KW-1185">Reference proteome</keyword>
<gene>
    <name evidence="2" type="ORF">O3W52_03115</name>
</gene>
<dbReference type="Proteomes" id="UP001079430">
    <property type="component" value="Unassembled WGS sequence"/>
</dbReference>
<name>A0ABT4KB17_9HYPH</name>
<feature type="signal peptide" evidence="1">
    <location>
        <begin position="1"/>
        <end position="19"/>
    </location>
</feature>
<evidence type="ECO:0008006" key="4">
    <source>
        <dbReference type="Google" id="ProtNLM"/>
    </source>
</evidence>
<dbReference type="RefSeq" id="WP_269275422.1">
    <property type="nucleotide sequence ID" value="NZ_JAPVOI010000003.1"/>
</dbReference>
<protein>
    <recommendedName>
        <fullName evidence="4">Transmembrane protein</fullName>
    </recommendedName>
</protein>
<organism evidence="2 3">
    <name type="scientific">Sinorhizobium psoraleae</name>
    <dbReference type="NCBI Taxonomy" id="520838"/>
    <lineage>
        <taxon>Bacteria</taxon>
        <taxon>Pseudomonadati</taxon>
        <taxon>Pseudomonadota</taxon>
        <taxon>Alphaproteobacteria</taxon>
        <taxon>Hyphomicrobiales</taxon>
        <taxon>Rhizobiaceae</taxon>
        <taxon>Sinorhizobium/Ensifer group</taxon>
        <taxon>Sinorhizobium</taxon>
    </lineage>
</organism>
<comment type="caution">
    <text evidence="2">The sequence shown here is derived from an EMBL/GenBank/DDBJ whole genome shotgun (WGS) entry which is preliminary data.</text>
</comment>
<dbReference type="EMBL" id="JAPVOI010000003">
    <property type="protein sequence ID" value="MCZ4089087.1"/>
    <property type="molecule type" value="Genomic_DNA"/>
</dbReference>
<accession>A0ABT4KB17</accession>
<proteinExistence type="predicted"/>
<evidence type="ECO:0000313" key="3">
    <source>
        <dbReference type="Proteomes" id="UP001079430"/>
    </source>
</evidence>
<evidence type="ECO:0000256" key="1">
    <source>
        <dbReference type="SAM" id="SignalP"/>
    </source>
</evidence>
<keyword evidence="1" id="KW-0732">Signal</keyword>